<evidence type="ECO:0000313" key="2">
    <source>
        <dbReference type="Proteomes" id="UP001642360"/>
    </source>
</evidence>
<name>A0ABC8RW45_9AQUA</name>
<keyword evidence="2" id="KW-1185">Reference proteome</keyword>
<protein>
    <submittedName>
        <fullName evidence="1">Uncharacterized protein</fullName>
    </submittedName>
</protein>
<accession>A0ABC8RW45</accession>
<reference evidence="1 2" key="1">
    <citation type="submission" date="2024-02" db="EMBL/GenBank/DDBJ databases">
        <authorList>
            <person name="Vignale AGUSTIN F."/>
            <person name="Sosa J E."/>
            <person name="Modenutti C."/>
        </authorList>
    </citation>
    <scope>NUCLEOTIDE SEQUENCE [LARGE SCALE GENOMIC DNA]</scope>
</reference>
<evidence type="ECO:0000313" key="1">
    <source>
        <dbReference type="EMBL" id="CAK9149206.1"/>
    </source>
</evidence>
<dbReference type="EMBL" id="CAUOFW020001848">
    <property type="protein sequence ID" value="CAK9149206.1"/>
    <property type="molecule type" value="Genomic_DNA"/>
</dbReference>
<proteinExistence type="predicted"/>
<comment type="caution">
    <text evidence="1">The sequence shown here is derived from an EMBL/GenBank/DDBJ whole genome shotgun (WGS) entry which is preliminary data.</text>
</comment>
<sequence>MDTVKIMSNNVSDNESESSVYEHLVDSEYEMSDEDDMLYDTHIDREVECTGLKEVNKTSRTNENCDILLSDSDCASDLVSFCSSSDDENKK</sequence>
<dbReference type="Proteomes" id="UP001642360">
    <property type="component" value="Unassembled WGS sequence"/>
</dbReference>
<gene>
    <name evidence="1" type="ORF">ILEXP_LOCUS17239</name>
</gene>
<organism evidence="1 2">
    <name type="scientific">Ilex paraguariensis</name>
    <name type="common">yerba mate</name>
    <dbReference type="NCBI Taxonomy" id="185542"/>
    <lineage>
        <taxon>Eukaryota</taxon>
        <taxon>Viridiplantae</taxon>
        <taxon>Streptophyta</taxon>
        <taxon>Embryophyta</taxon>
        <taxon>Tracheophyta</taxon>
        <taxon>Spermatophyta</taxon>
        <taxon>Magnoliopsida</taxon>
        <taxon>eudicotyledons</taxon>
        <taxon>Gunneridae</taxon>
        <taxon>Pentapetalae</taxon>
        <taxon>asterids</taxon>
        <taxon>campanulids</taxon>
        <taxon>Aquifoliales</taxon>
        <taxon>Aquifoliaceae</taxon>
        <taxon>Ilex</taxon>
    </lineage>
</organism>
<dbReference type="AlphaFoldDB" id="A0ABC8RW45"/>